<accession>A0A7N9DDV8</accession>
<sequence length="65" mass="7452">CWKFWLGQLEPKKYFQKLKLCLCQKNSSRVHMHNVQVCYICIVVPCWCAASINLSAPINSSFTSG</sequence>
<name>A0A7N9DDV8_MACFA</name>
<reference evidence="1 2" key="1">
    <citation type="submission" date="2013-03" db="EMBL/GenBank/DDBJ databases">
        <authorList>
            <person name="Warren W."/>
            <person name="Wilson R.K."/>
        </authorList>
    </citation>
    <scope>NUCLEOTIDE SEQUENCE</scope>
</reference>
<evidence type="ECO:0000313" key="2">
    <source>
        <dbReference type="Proteomes" id="UP000233100"/>
    </source>
</evidence>
<keyword evidence="2" id="KW-1185">Reference proteome</keyword>
<dbReference type="Ensembl" id="ENSMFAT00000091349.1">
    <property type="protein sequence ID" value="ENSMFAP00000062698.1"/>
    <property type="gene ID" value="ENSMFAG00000054359.1"/>
</dbReference>
<reference evidence="1" key="2">
    <citation type="submission" date="2025-08" db="UniProtKB">
        <authorList>
            <consortium name="Ensembl"/>
        </authorList>
    </citation>
    <scope>IDENTIFICATION</scope>
</reference>
<evidence type="ECO:0000313" key="1">
    <source>
        <dbReference type="Ensembl" id="ENSMFAP00000062698.1"/>
    </source>
</evidence>
<proteinExistence type="predicted"/>
<dbReference type="GeneTree" id="ENSGT01150000290212"/>
<reference evidence="1" key="3">
    <citation type="submission" date="2025-09" db="UniProtKB">
        <authorList>
            <consortium name="Ensembl"/>
        </authorList>
    </citation>
    <scope>IDENTIFICATION</scope>
</reference>
<protein>
    <submittedName>
        <fullName evidence="1">Uncharacterized protein</fullName>
    </submittedName>
</protein>
<organism evidence="1 2">
    <name type="scientific">Macaca fascicularis</name>
    <name type="common">Crab-eating macaque</name>
    <name type="synonym">Cynomolgus monkey</name>
    <dbReference type="NCBI Taxonomy" id="9541"/>
    <lineage>
        <taxon>Eukaryota</taxon>
        <taxon>Metazoa</taxon>
        <taxon>Chordata</taxon>
        <taxon>Craniata</taxon>
        <taxon>Vertebrata</taxon>
        <taxon>Euteleostomi</taxon>
        <taxon>Mammalia</taxon>
        <taxon>Eutheria</taxon>
        <taxon>Euarchontoglires</taxon>
        <taxon>Primates</taxon>
        <taxon>Haplorrhini</taxon>
        <taxon>Catarrhini</taxon>
        <taxon>Cercopithecidae</taxon>
        <taxon>Cercopithecinae</taxon>
        <taxon>Macaca</taxon>
    </lineage>
</organism>
<dbReference type="Proteomes" id="UP000233100">
    <property type="component" value="Chromosome X"/>
</dbReference>
<dbReference type="AlphaFoldDB" id="A0A7N9DDV8"/>